<proteinExistence type="predicted"/>
<evidence type="ECO:0000256" key="1">
    <source>
        <dbReference type="ARBA" id="ARBA00001947"/>
    </source>
</evidence>
<keyword evidence="7" id="KW-0378">Hydrolase</keyword>
<evidence type="ECO:0000256" key="4">
    <source>
        <dbReference type="ARBA" id="ARBA00022722"/>
    </source>
</evidence>
<protein>
    <submittedName>
        <fullName evidence="11">Ribonuclease Z</fullName>
    </submittedName>
</protein>
<feature type="compositionally biased region" description="Polar residues" evidence="9">
    <location>
        <begin position="1"/>
        <end position="10"/>
    </location>
</feature>
<comment type="subunit">
    <text evidence="2">Homodimer.</text>
</comment>
<feature type="domain" description="Metallo-beta-lactamase" evidence="10">
    <location>
        <begin position="34"/>
        <end position="246"/>
    </location>
</feature>
<accession>A0ABY4H3R0</accession>
<keyword evidence="12" id="KW-1185">Reference proteome</keyword>
<dbReference type="Proteomes" id="UP000831880">
    <property type="component" value="Chromosome"/>
</dbReference>
<keyword evidence="5" id="KW-0479">Metal-binding</keyword>
<evidence type="ECO:0000256" key="3">
    <source>
        <dbReference type="ARBA" id="ARBA00022694"/>
    </source>
</evidence>
<dbReference type="EMBL" id="CP095074">
    <property type="protein sequence ID" value="UOQ94754.1"/>
    <property type="molecule type" value="Genomic_DNA"/>
</dbReference>
<keyword evidence="3" id="KW-0819">tRNA processing</keyword>
<feature type="region of interest" description="Disordered" evidence="9">
    <location>
        <begin position="1"/>
        <end position="20"/>
    </location>
</feature>
<evidence type="ECO:0000256" key="2">
    <source>
        <dbReference type="ARBA" id="ARBA00011738"/>
    </source>
</evidence>
<dbReference type="SUPFAM" id="SSF56281">
    <property type="entry name" value="Metallo-hydrolase/oxidoreductase"/>
    <property type="match status" value="1"/>
</dbReference>
<name>A0ABY4H3R0_9BACI</name>
<dbReference type="InterPro" id="IPR001279">
    <property type="entry name" value="Metallo-B-lactamas"/>
</dbReference>
<keyword evidence="6" id="KW-0255">Endonuclease</keyword>
<evidence type="ECO:0000256" key="6">
    <source>
        <dbReference type="ARBA" id="ARBA00022759"/>
    </source>
</evidence>
<evidence type="ECO:0000313" key="12">
    <source>
        <dbReference type="Proteomes" id="UP000831880"/>
    </source>
</evidence>
<organism evidence="11 12">
    <name type="scientific">Halobacillus shinanisalinarum</name>
    <dbReference type="NCBI Taxonomy" id="2932258"/>
    <lineage>
        <taxon>Bacteria</taxon>
        <taxon>Bacillati</taxon>
        <taxon>Bacillota</taxon>
        <taxon>Bacilli</taxon>
        <taxon>Bacillales</taxon>
        <taxon>Bacillaceae</taxon>
        <taxon>Halobacillus</taxon>
    </lineage>
</organism>
<evidence type="ECO:0000313" key="11">
    <source>
        <dbReference type="EMBL" id="UOQ94754.1"/>
    </source>
</evidence>
<evidence type="ECO:0000256" key="7">
    <source>
        <dbReference type="ARBA" id="ARBA00022801"/>
    </source>
</evidence>
<dbReference type="RefSeq" id="WP_244754608.1">
    <property type="nucleotide sequence ID" value="NZ_CP095074.1"/>
</dbReference>
<keyword evidence="8" id="KW-0862">Zinc</keyword>
<evidence type="ECO:0000256" key="8">
    <source>
        <dbReference type="ARBA" id="ARBA00022833"/>
    </source>
</evidence>
<evidence type="ECO:0000259" key="10">
    <source>
        <dbReference type="Pfam" id="PF12706"/>
    </source>
</evidence>
<comment type="cofactor">
    <cofactor evidence="1">
        <name>Zn(2+)</name>
        <dbReference type="ChEBI" id="CHEBI:29105"/>
    </cofactor>
</comment>
<evidence type="ECO:0000256" key="5">
    <source>
        <dbReference type="ARBA" id="ARBA00022723"/>
    </source>
</evidence>
<dbReference type="Pfam" id="PF12706">
    <property type="entry name" value="Lactamase_B_2"/>
    <property type="match status" value="1"/>
</dbReference>
<gene>
    <name evidence="11" type="ORF">MUO14_07410</name>
</gene>
<dbReference type="InterPro" id="IPR036866">
    <property type="entry name" value="RibonucZ/Hydroxyglut_hydro"/>
</dbReference>
<dbReference type="PANTHER" id="PTHR46018">
    <property type="entry name" value="ZINC PHOSPHODIESTERASE ELAC PROTEIN 1"/>
    <property type="match status" value="1"/>
</dbReference>
<dbReference type="CDD" id="cd07717">
    <property type="entry name" value="RNaseZ_ZiPD-like_MBL-fold"/>
    <property type="match status" value="1"/>
</dbReference>
<reference evidence="11 12" key="1">
    <citation type="submission" date="2022-04" db="EMBL/GenBank/DDBJ databases">
        <title>Halobacillus sp. isolated from saltern.</title>
        <authorList>
            <person name="Won M."/>
            <person name="Lee C.-M."/>
            <person name="Woen H.-Y."/>
            <person name="Kwon S.-W."/>
        </authorList>
    </citation>
    <scope>NUCLEOTIDE SEQUENCE [LARGE SCALE GENOMIC DNA]</scope>
    <source>
        <strain evidence="11 12">SSTM10-2</strain>
    </source>
</reference>
<dbReference type="PANTHER" id="PTHR46018:SF2">
    <property type="entry name" value="ZINC PHOSPHODIESTERASE ELAC PROTEIN 1"/>
    <property type="match status" value="1"/>
</dbReference>
<dbReference type="InterPro" id="IPR013471">
    <property type="entry name" value="RNase_Z/BN"/>
</dbReference>
<evidence type="ECO:0000256" key="9">
    <source>
        <dbReference type="SAM" id="MobiDB-lite"/>
    </source>
</evidence>
<keyword evidence="4" id="KW-0540">Nuclease</keyword>
<dbReference type="Gene3D" id="3.60.15.10">
    <property type="entry name" value="Ribonuclease Z/Hydroxyacylglutathione hydrolase-like"/>
    <property type="match status" value="1"/>
</dbReference>
<sequence>MSNLSVTMLGTGSPKPNLERSGPAQVITIVDMPILVDCGEGTVRQLMSAGYSPADIEYLCFTHLHSDHVFGYAHFLLGGWSLGRNKLTVIGPKGTKRFHQKVLEMFEEDIAYRTGDLGIPSDGLTDVNIIELEDEGGSVISGTPANITTIPVIHNVKTFAFRFEVDSKSIVISGDTAPIDSLVEFAKEADILIQDAAINSSSIGTNSQDENLKNIWSKLQLEHCTPAQAAEIASKAGVKKMVMTHFLPSANEEKVSQEASAIFKGEVIVGEDLQRISVAE</sequence>